<keyword evidence="4" id="KW-1185">Reference proteome</keyword>
<keyword evidence="2" id="KW-0732">Signal</keyword>
<feature type="chain" id="PRO_5046941395" description="Outer membrane protein assembly factor BamE" evidence="2">
    <location>
        <begin position="27"/>
        <end position="139"/>
    </location>
</feature>
<feature type="region of interest" description="Disordered" evidence="1">
    <location>
        <begin position="61"/>
        <end position="83"/>
    </location>
</feature>
<reference evidence="3 4" key="1">
    <citation type="submission" date="2023-03" db="EMBL/GenBank/DDBJ databases">
        <title>Draft assemblies of triclosan tolerant bacteria isolated from returned activated sludge.</title>
        <authorList>
            <person name="Van Hamelsveld S."/>
        </authorList>
    </citation>
    <scope>NUCLEOTIDE SEQUENCE [LARGE SCALE GENOMIC DNA]</scope>
    <source>
        <strain evidence="3 4">GW210010_S58</strain>
    </source>
</reference>
<proteinExistence type="predicted"/>
<dbReference type="Proteomes" id="UP001216674">
    <property type="component" value="Unassembled WGS sequence"/>
</dbReference>
<accession>A0ABT6AUK1</accession>
<name>A0ABT6AUK1_9BURK</name>
<evidence type="ECO:0000313" key="4">
    <source>
        <dbReference type="Proteomes" id="UP001216674"/>
    </source>
</evidence>
<organism evidence="3 4">
    <name type="scientific">Cupriavidus basilensis</name>
    <dbReference type="NCBI Taxonomy" id="68895"/>
    <lineage>
        <taxon>Bacteria</taxon>
        <taxon>Pseudomonadati</taxon>
        <taxon>Pseudomonadota</taxon>
        <taxon>Betaproteobacteria</taxon>
        <taxon>Burkholderiales</taxon>
        <taxon>Burkholderiaceae</taxon>
        <taxon>Cupriavidus</taxon>
    </lineage>
</organism>
<feature type="signal peptide" evidence="2">
    <location>
        <begin position="1"/>
        <end position="26"/>
    </location>
</feature>
<evidence type="ECO:0000313" key="3">
    <source>
        <dbReference type="EMBL" id="MDF3836275.1"/>
    </source>
</evidence>
<evidence type="ECO:0008006" key="5">
    <source>
        <dbReference type="Google" id="ProtNLM"/>
    </source>
</evidence>
<comment type="caution">
    <text evidence="3">The sequence shown here is derived from an EMBL/GenBank/DDBJ whole genome shotgun (WGS) entry which is preliminary data.</text>
</comment>
<evidence type="ECO:0000256" key="1">
    <source>
        <dbReference type="SAM" id="MobiDB-lite"/>
    </source>
</evidence>
<evidence type="ECO:0000256" key="2">
    <source>
        <dbReference type="SAM" id="SignalP"/>
    </source>
</evidence>
<protein>
    <recommendedName>
        <fullName evidence="5">Outer membrane protein assembly factor BamE</fullName>
    </recommendedName>
</protein>
<dbReference type="EMBL" id="JARJLM010000429">
    <property type="protein sequence ID" value="MDF3836275.1"/>
    <property type="molecule type" value="Genomic_DNA"/>
</dbReference>
<gene>
    <name evidence="3" type="ORF">P3W85_25485</name>
</gene>
<dbReference type="RefSeq" id="WP_276266794.1">
    <property type="nucleotide sequence ID" value="NZ_JARJLM010000429.1"/>
</dbReference>
<sequence>MTHTKVGLALAAGFISIALLASPLHAQTVGTGVFPDTALIEQHLRRGVSKKDDVQRLLGVPNGTGRSEIARPEGKGEQPMGNGPREIWYYDNIEVTDTRSGAGTIDMSLRQQILLVFFKMDIFDGYLWTSNAFKPAVDR</sequence>